<evidence type="ECO:0000313" key="3">
    <source>
        <dbReference type="Proteomes" id="UP000054010"/>
    </source>
</evidence>
<name>E1IGV5_9CHLR</name>
<keyword evidence="3" id="KW-1185">Reference proteome</keyword>
<dbReference type="Pfam" id="PF03259">
    <property type="entry name" value="Robl_LC7"/>
    <property type="match status" value="1"/>
</dbReference>
<dbReference type="InterPro" id="IPR004942">
    <property type="entry name" value="Roadblock/LAMTOR2_dom"/>
</dbReference>
<evidence type="ECO:0000313" key="2">
    <source>
        <dbReference type="EMBL" id="EFO79430.1"/>
    </source>
</evidence>
<reference evidence="2 3" key="1">
    <citation type="journal article" date="2011" name="J. Bacteriol.">
        <title>Draft genome sequence of the anoxygenic filamentous phototrophic bacterium Oscillochloris trichoides subsp. DG-6.</title>
        <authorList>
            <person name="Kuznetsov B.B."/>
            <person name="Ivanovsky R.N."/>
            <person name="Keppen O.I."/>
            <person name="Sukhacheva M.V."/>
            <person name="Bumazhkin B.K."/>
            <person name="Patutina E.O."/>
            <person name="Beletsky A.V."/>
            <person name="Mardanov A.V."/>
            <person name="Baslerov R.V."/>
            <person name="Panteleeva A.N."/>
            <person name="Kolganova T.V."/>
            <person name="Ravin N.V."/>
            <person name="Skryabin K.G."/>
        </authorList>
    </citation>
    <scope>NUCLEOTIDE SEQUENCE [LARGE SCALE GENOMIC DNA]</scope>
    <source>
        <strain evidence="2 3">DG-6</strain>
    </source>
</reference>
<evidence type="ECO:0000259" key="1">
    <source>
        <dbReference type="Pfam" id="PF03259"/>
    </source>
</evidence>
<dbReference type="AlphaFoldDB" id="E1IGV5"/>
<dbReference type="EMBL" id="ADVR01000112">
    <property type="protein sequence ID" value="EFO79430.1"/>
    <property type="molecule type" value="Genomic_DNA"/>
</dbReference>
<protein>
    <submittedName>
        <fullName evidence="2">Response regulator receiver</fullName>
    </submittedName>
</protein>
<feature type="domain" description="Roadblock/LAMTOR2" evidence="1">
    <location>
        <begin position="18"/>
        <end position="106"/>
    </location>
</feature>
<sequence length="159" mass="17146">MARSQLVLSAAQLQELRQLLAQFGQQADVRFAFLGDLSGLDIVSWDAENETDVGSVAALAAGDMMATLEVGRLLGGKRACNLIVQEHEDQTILISRVGEALILLVSTSRDVPLGWSRLAIKRASDRILAIVGSAAMVPPPDAISEDFERSFAAQLDNIW</sequence>
<proteinExistence type="predicted"/>
<dbReference type="Proteomes" id="UP000054010">
    <property type="component" value="Unassembled WGS sequence"/>
</dbReference>
<dbReference type="eggNOG" id="COG0784">
    <property type="taxonomic scope" value="Bacteria"/>
</dbReference>
<organism evidence="2 3">
    <name type="scientific">Oscillochloris trichoides DG-6</name>
    <dbReference type="NCBI Taxonomy" id="765420"/>
    <lineage>
        <taxon>Bacteria</taxon>
        <taxon>Bacillati</taxon>
        <taxon>Chloroflexota</taxon>
        <taxon>Chloroflexia</taxon>
        <taxon>Chloroflexales</taxon>
        <taxon>Chloroflexineae</taxon>
        <taxon>Oscillochloridaceae</taxon>
        <taxon>Oscillochloris</taxon>
    </lineage>
</organism>
<dbReference type="Gene3D" id="3.30.450.30">
    <property type="entry name" value="Dynein light chain 2a, cytoplasmic"/>
    <property type="match status" value="1"/>
</dbReference>
<dbReference type="SUPFAM" id="SSF103196">
    <property type="entry name" value="Roadblock/LC7 domain"/>
    <property type="match status" value="1"/>
</dbReference>
<comment type="caution">
    <text evidence="2">The sequence shown here is derived from an EMBL/GenBank/DDBJ whole genome shotgun (WGS) entry which is preliminary data.</text>
</comment>
<dbReference type="STRING" id="765420.OSCT_2556"/>
<gene>
    <name evidence="2" type="ORF">OSCT_2556</name>
</gene>
<accession>E1IGV5</accession>
<dbReference type="OrthoDB" id="158091at2"/>
<dbReference type="HOGENOM" id="CLU_1659014_0_0_0"/>